<organism evidence="7">
    <name type="scientific">marine metagenome</name>
    <dbReference type="NCBI Taxonomy" id="408172"/>
    <lineage>
        <taxon>unclassified sequences</taxon>
        <taxon>metagenomes</taxon>
        <taxon>ecological metagenomes</taxon>
    </lineage>
</organism>
<evidence type="ECO:0000256" key="2">
    <source>
        <dbReference type="ARBA" id="ARBA00022475"/>
    </source>
</evidence>
<sequence>MKKQKLKKELGLFDVYAIATGATLSSGFFLLPGLAAVGVGSGLPLAYLLAGLLIVPGLVSMAELATAMPRAGGVYYFLDRSMGPLMGTVGGFGTWIALILKSAFALIGIG</sequence>
<keyword evidence="2" id="KW-1003">Cell membrane</keyword>
<feature type="transmembrane region" description="Helical" evidence="6">
    <location>
        <begin position="45"/>
        <end position="65"/>
    </location>
</feature>
<feature type="transmembrane region" description="Helical" evidence="6">
    <location>
        <begin position="85"/>
        <end position="109"/>
    </location>
</feature>
<gene>
    <name evidence="7" type="ORF">METZ01_LOCUS26048</name>
</gene>
<dbReference type="Pfam" id="PF13520">
    <property type="entry name" value="AA_permease_2"/>
    <property type="match status" value="1"/>
</dbReference>
<dbReference type="PANTHER" id="PTHR42770:SF7">
    <property type="entry name" value="MEMBRANE PROTEIN"/>
    <property type="match status" value="1"/>
</dbReference>
<dbReference type="Gene3D" id="1.20.1740.10">
    <property type="entry name" value="Amino acid/polyamine transporter I"/>
    <property type="match status" value="1"/>
</dbReference>
<name>A0A381Q2R0_9ZZZZ</name>
<keyword evidence="3 6" id="KW-0812">Transmembrane</keyword>
<evidence type="ECO:0008006" key="8">
    <source>
        <dbReference type="Google" id="ProtNLM"/>
    </source>
</evidence>
<proteinExistence type="predicted"/>
<dbReference type="EMBL" id="UINC01001172">
    <property type="protein sequence ID" value="SUZ73194.1"/>
    <property type="molecule type" value="Genomic_DNA"/>
</dbReference>
<comment type="subcellular location">
    <subcellularLocation>
        <location evidence="1">Cell membrane</location>
        <topology evidence="1">Multi-pass membrane protein</topology>
    </subcellularLocation>
</comment>
<reference evidence="7" key="1">
    <citation type="submission" date="2018-05" db="EMBL/GenBank/DDBJ databases">
        <authorList>
            <person name="Lanie J.A."/>
            <person name="Ng W.-L."/>
            <person name="Kazmierczak K.M."/>
            <person name="Andrzejewski T.M."/>
            <person name="Davidsen T.M."/>
            <person name="Wayne K.J."/>
            <person name="Tettelin H."/>
            <person name="Glass J.I."/>
            <person name="Rusch D."/>
            <person name="Podicherti R."/>
            <person name="Tsui H.-C.T."/>
            <person name="Winkler M.E."/>
        </authorList>
    </citation>
    <scope>NUCLEOTIDE SEQUENCE</scope>
</reference>
<keyword evidence="4 6" id="KW-1133">Transmembrane helix</keyword>
<feature type="transmembrane region" description="Helical" evidence="6">
    <location>
        <begin position="12"/>
        <end position="39"/>
    </location>
</feature>
<dbReference type="GO" id="GO:0005886">
    <property type="term" value="C:plasma membrane"/>
    <property type="evidence" value="ECO:0007669"/>
    <property type="project" value="UniProtKB-SubCell"/>
</dbReference>
<dbReference type="PANTHER" id="PTHR42770">
    <property type="entry name" value="AMINO ACID TRANSPORTER-RELATED"/>
    <property type="match status" value="1"/>
</dbReference>
<dbReference type="InterPro" id="IPR002293">
    <property type="entry name" value="AA/rel_permease1"/>
</dbReference>
<feature type="non-terminal residue" evidence="7">
    <location>
        <position position="110"/>
    </location>
</feature>
<dbReference type="AlphaFoldDB" id="A0A381Q2R0"/>
<accession>A0A381Q2R0</accession>
<evidence type="ECO:0000256" key="6">
    <source>
        <dbReference type="SAM" id="Phobius"/>
    </source>
</evidence>
<evidence type="ECO:0000256" key="5">
    <source>
        <dbReference type="ARBA" id="ARBA00023136"/>
    </source>
</evidence>
<evidence type="ECO:0000313" key="7">
    <source>
        <dbReference type="EMBL" id="SUZ73194.1"/>
    </source>
</evidence>
<dbReference type="InterPro" id="IPR050367">
    <property type="entry name" value="APC_superfamily"/>
</dbReference>
<protein>
    <recommendedName>
        <fullName evidence="8">Amino acid permease/ SLC12A domain-containing protein</fullName>
    </recommendedName>
</protein>
<evidence type="ECO:0000256" key="3">
    <source>
        <dbReference type="ARBA" id="ARBA00022692"/>
    </source>
</evidence>
<keyword evidence="5 6" id="KW-0472">Membrane</keyword>
<evidence type="ECO:0000256" key="4">
    <source>
        <dbReference type="ARBA" id="ARBA00022989"/>
    </source>
</evidence>
<evidence type="ECO:0000256" key="1">
    <source>
        <dbReference type="ARBA" id="ARBA00004651"/>
    </source>
</evidence>
<dbReference type="GO" id="GO:0022857">
    <property type="term" value="F:transmembrane transporter activity"/>
    <property type="evidence" value="ECO:0007669"/>
    <property type="project" value="InterPro"/>
</dbReference>